<dbReference type="Gene3D" id="1.20.5.190">
    <property type="match status" value="1"/>
</dbReference>
<sequence>MQEQLLLQLVNLVQNLSEDMQWIKQEFQTMKQEVQTMKQEVQTMKQEIQTMKQEIQTMKQEIQTMKQDIQTMKEEISELKTKVNKQEADIRWLKEQMKENTAMIKAVRDNQLEQRSIQDAMRHEIAHIRGEMATKQDIAYIHERLDYQLGRIARTEEELHMLKKAN</sequence>
<gene>
    <name evidence="2" type="ORF">H919_04574</name>
</gene>
<evidence type="ECO:0000313" key="3">
    <source>
        <dbReference type="Proteomes" id="UP000012085"/>
    </source>
</evidence>
<accession>M8D6R5</accession>
<proteinExistence type="predicted"/>
<evidence type="ECO:0000256" key="1">
    <source>
        <dbReference type="SAM" id="Coils"/>
    </source>
</evidence>
<dbReference type="EMBL" id="APCD01000004">
    <property type="protein sequence ID" value="EMT46506.1"/>
    <property type="molecule type" value="Genomic_DNA"/>
</dbReference>
<dbReference type="Proteomes" id="UP000012085">
    <property type="component" value="Unassembled WGS sequence"/>
</dbReference>
<reference evidence="2 3" key="1">
    <citation type="submission" date="2013-03" db="EMBL/GenBank/DDBJ databases">
        <title>Assembly of a new bacterial strain Anoxybacillus flavithermus AK1.</title>
        <authorList>
            <person name="Rajan I."/>
            <person name="PoliReddy D."/>
            <person name="Sugumar T."/>
            <person name="Rathinam K."/>
            <person name="Alqarawi S."/>
            <person name="Khalil A.B."/>
            <person name="Sivakumar N."/>
        </authorList>
    </citation>
    <scope>NUCLEOTIDE SEQUENCE [LARGE SCALE GENOMIC DNA]</scope>
    <source>
        <strain evidence="2 3">AK1</strain>
    </source>
</reference>
<reference evidence="2 3" key="2">
    <citation type="journal article" date="2015" name="Genome Announc.">
        <title>Genome Sequence of Anoxybacillus flavithermus Strain AK1, a Thermophile Isolated from a Hot Spring in Saudi Arabia.</title>
        <authorList>
            <person name="Khalil A."/>
            <person name="Sivakumar N."/>
            <person name="Qarawi S."/>
        </authorList>
    </citation>
    <scope>NUCLEOTIDE SEQUENCE [LARGE SCALE GENOMIC DNA]</scope>
    <source>
        <strain evidence="2 3">AK1</strain>
    </source>
</reference>
<comment type="caution">
    <text evidence="2">The sequence shown here is derived from an EMBL/GenBank/DDBJ whole genome shotgun (WGS) entry which is preliminary data.</text>
</comment>
<dbReference type="SUPFAM" id="SSF58100">
    <property type="entry name" value="Bacterial hemolysins"/>
    <property type="match status" value="1"/>
</dbReference>
<dbReference type="AlphaFoldDB" id="M8D6R5"/>
<organism evidence="2 3">
    <name type="scientific">Anoxybacillus flavithermus AK1</name>
    <dbReference type="NCBI Taxonomy" id="1297581"/>
    <lineage>
        <taxon>Bacteria</taxon>
        <taxon>Bacillati</taxon>
        <taxon>Bacillota</taxon>
        <taxon>Bacilli</taxon>
        <taxon>Bacillales</taxon>
        <taxon>Anoxybacillaceae</taxon>
        <taxon>Anoxybacillus</taxon>
    </lineage>
</organism>
<keyword evidence="1" id="KW-0175">Coiled coil</keyword>
<protein>
    <submittedName>
        <fullName evidence="2">Uncharacterized protein</fullName>
    </submittedName>
</protein>
<dbReference type="PATRIC" id="fig|1297581.3.peg.936"/>
<evidence type="ECO:0000313" key="2">
    <source>
        <dbReference type="EMBL" id="EMT46506.1"/>
    </source>
</evidence>
<dbReference type="RefSeq" id="WP_003395886.1">
    <property type="nucleotide sequence ID" value="NZ_APCD01000004.1"/>
</dbReference>
<feature type="coiled-coil region" evidence="1">
    <location>
        <begin position="13"/>
        <end position="96"/>
    </location>
</feature>
<name>M8D6R5_9BACL</name>
<dbReference type="Gene3D" id="1.20.5.300">
    <property type="match status" value="1"/>
</dbReference>